<keyword evidence="1" id="KW-0732">Signal</keyword>
<evidence type="ECO:0000313" key="3">
    <source>
        <dbReference type="Proteomes" id="UP000472320"/>
    </source>
</evidence>
<gene>
    <name evidence="2" type="ORF">GM658_21650</name>
</gene>
<reference evidence="2 3" key="1">
    <citation type="submission" date="2019-11" db="EMBL/GenBank/DDBJ databases">
        <title>Type strains purchased from KCTC, JCM and DSMZ.</title>
        <authorList>
            <person name="Lu H."/>
        </authorList>
    </citation>
    <scope>NUCLEOTIDE SEQUENCE [LARGE SCALE GENOMIC DNA]</scope>
    <source>
        <strain evidence="2 3">JCM 31587</strain>
    </source>
</reference>
<dbReference type="Proteomes" id="UP000472320">
    <property type="component" value="Unassembled WGS sequence"/>
</dbReference>
<comment type="caution">
    <text evidence="2">The sequence shown here is derived from an EMBL/GenBank/DDBJ whole genome shotgun (WGS) entry which is preliminary data.</text>
</comment>
<accession>A0A6L6QM28</accession>
<dbReference type="AlphaFoldDB" id="A0A6L6QM28"/>
<dbReference type="RefSeq" id="WP_155456140.1">
    <property type="nucleotide sequence ID" value="NZ_WNKX01000020.1"/>
</dbReference>
<organism evidence="2 3">
    <name type="scientific">Massilia eburnea</name>
    <dbReference type="NCBI Taxonomy" id="1776165"/>
    <lineage>
        <taxon>Bacteria</taxon>
        <taxon>Pseudomonadati</taxon>
        <taxon>Pseudomonadota</taxon>
        <taxon>Betaproteobacteria</taxon>
        <taxon>Burkholderiales</taxon>
        <taxon>Oxalobacteraceae</taxon>
        <taxon>Telluria group</taxon>
        <taxon>Massilia</taxon>
    </lineage>
</organism>
<evidence type="ECO:0000256" key="1">
    <source>
        <dbReference type="SAM" id="SignalP"/>
    </source>
</evidence>
<evidence type="ECO:0000313" key="2">
    <source>
        <dbReference type="EMBL" id="MTW13215.1"/>
    </source>
</evidence>
<name>A0A6L6QM28_9BURK</name>
<dbReference type="EMBL" id="WNKX01000020">
    <property type="protein sequence ID" value="MTW13215.1"/>
    <property type="molecule type" value="Genomic_DNA"/>
</dbReference>
<sequence length="69" mass="6993">MNLSKHMEFIFVGALALIGVSAAAGAAAPKFLAARAPAVHAATAQNIAPPVVVVKTKRLTAEEKAALAE</sequence>
<feature type="signal peptide" evidence="1">
    <location>
        <begin position="1"/>
        <end position="26"/>
    </location>
</feature>
<protein>
    <submittedName>
        <fullName evidence="2">Uncharacterized protein</fullName>
    </submittedName>
</protein>
<keyword evidence="3" id="KW-1185">Reference proteome</keyword>
<proteinExistence type="predicted"/>
<feature type="chain" id="PRO_5026920048" evidence="1">
    <location>
        <begin position="27"/>
        <end position="69"/>
    </location>
</feature>